<name>A0ABS3NBU1_9BACI</name>
<protein>
    <recommendedName>
        <fullName evidence="3">Right handed beta helix domain-containing protein</fullName>
    </recommendedName>
</protein>
<dbReference type="InterPro" id="IPR011050">
    <property type="entry name" value="Pectin_lyase_fold/virulence"/>
</dbReference>
<dbReference type="InterPro" id="IPR012334">
    <property type="entry name" value="Pectin_lyas_fold"/>
</dbReference>
<evidence type="ECO:0008006" key="3">
    <source>
        <dbReference type="Google" id="ProtNLM"/>
    </source>
</evidence>
<accession>A0ABS3NBU1</accession>
<reference evidence="1 2" key="1">
    <citation type="submission" date="2021-03" db="EMBL/GenBank/DDBJ databases">
        <title>Whole genome sequence of Metabacillus bambusae BG109.</title>
        <authorList>
            <person name="Jeong J.W."/>
        </authorList>
    </citation>
    <scope>NUCLEOTIDE SEQUENCE [LARGE SCALE GENOMIC DNA]</scope>
    <source>
        <strain evidence="1 2">BG109</strain>
    </source>
</reference>
<dbReference type="EMBL" id="JAGDEL010000053">
    <property type="protein sequence ID" value="MBO1515703.1"/>
    <property type="molecule type" value="Genomic_DNA"/>
</dbReference>
<organism evidence="1 2">
    <name type="scientific">Metabacillus bambusae</name>
    <dbReference type="NCBI Taxonomy" id="2795218"/>
    <lineage>
        <taxon>Bacteria</taxon>
        <taxon>Bacillati</taxon>
        <taxon>Bacillota</taxon>
        <taxon>Bacilli</taxon>
        <taxon>Bacillales</taxon>
        <taxon>Bacillaceae</taxon>
        <taxon>Metabacillus</taxon>
    </lineage>
</organism>
<dbReference type="Gene3D" id="2.160.20.10">
    <property type="entry name" value="Single-stranded right-handed beta-helix, Pectin lyase-like"/>
    <property type="match status" value="1"/>
</dbReference>
<sequence>KKYYGNDNLPIRKQSLNFEPTEVSVVKTKNLFNKTTVTSGKYVSTTNGTLGDNTVLSASDYIPISPSTSYTQSHSDSASNFAFYDSSKVFISGATDTKTFSTPSNAAYVRVTIRNVNLDSYQLEVGTESTGYVPYEVNQVTGLTVEKDNVIGLESLKVPRNTVIVSKYGGFNSIVEAVASITDDSQSKPYTINVYPGIYDNETIQLRGRFIGIKAVQKGSVVIQNSYNDYARPPIDMSGDNGQLEGLIVISKQGTQTGTSPSYGVHIDDWGNGGGTTILKDCKIISENAPALGIGLRDQQTIEIIGCEIISPVRQALYAHNQQSNGGTDQKLISKNSRYESGSTNDAVLVIQDANHREGGGAGDAQDTVFSFYNNIIWSTVNGTANPLTVDAPLDANSWCGYIKLGGDSFGNNVTQINA</sequence>
<dbReference type="SUPFAM" id="SSF51126">
    <property type="entry name" value="Pectin lyase-like"/>
    <property type="match status" value="1"/>
</dbReference>
<comment type="caution">
    <text evidence="1">The sequence shown here is derived from an EMBL/GenBank/DDBJ whole genome shotgun (WGS) entry which is preliminary data.</text>
</comment>
<evidence type="ECO:0000313" key="2">
    <source>
        <dbReference type="Proteomes" id="UP000663981"/>
    </source>
</evidence>
<proteinExistence type="predicted"/>
<evidence type="ECO:0000313" key="1">
    <source>
        <dbReference type="EMBL" id="MBO1515703.1"/>
    </source>
</evidence>
<feature type="non-terminal residue" evidence="1">
    <location>
        <position position="1"/>
    </location>
</feature>
<gene>
    <name evidence="1" type="ORF">I7822_29390</name>
</gene>
<dbReference type="Proteomes" id="UP000663981">
    <property type="component" value="Unassembled WGS sequence"/>
</dbReference>
<keyword evidence="2" id="KW-1185">Reference proteome</keyword>